<protein>
    <submittedName>
        <fullName evidence="4">Diguanylate cyclase (GGDEF)-like protein</fullName>
    </submittedName>
</protein>
<dbReference type="InterPro" id="IPR043128">
    <property type="entry name" value="Rev_trsase/Diguanyl_cyclase"/>
</dbReference>
<dbReference type="InterPro" id="IPR000160">
    <property type="entry name" value="GGDEF_dom"/>
</dbReference>
<dbReference type="NCBIfam" id="TIGR00254">
    <property type="entry name" value="GGDEF"/>
    <property type="match status" value="1"/>
</dbReference>
<dbReference type="Pfam" id="PF00990">
    <property type="entry name" value="GGDEF"/>
    <property type="match status" value="1"/>
</dbReference>
<dbReference type="SMART" id="SM00267">
    <property type="entry name" value="GGDEF"/>
    <property type="match status" value="1"/>
</dbReference>
<feature type="domain" description="Response regulatory" evidence="2">
    <location>
        <begin position="405"/>
        <end position="529"/>
    </location>
</feature>
<evidence type="ECO:0000313" key="5">
    <source>
        <dbReference type="Proteomes" id="UP000809829"/>
    </source>
</evidence>
<evidence type="ECO:0000259" key="2">
    <source>
        <dbReference type="PROSITE" id="PS50110"/>
    </source>
</evidence>
<sequence>MEKYQVALFKNVRKTLKQWFEDDQIVPHTEVIRFLHSLAGTAQTVGLNELGEVARHLMEDVEQQEPHDWSNSELRTYLATIIRLCYQDEITPVEEHTHKVVEGEPVVLLIDDDTTMLMYLKEEMEKAGWYVVAVTSTEKAITAFYESKPHCIVLDVHMKEQSGFELLLFLKNQTSKQFVPTIMISVDNQKKTRLKAFEMGADDFIAKPLEMDEFLVRLGRHLERKRLFDYHLLVDELTGVYNRKYLTSIFTQQQGEYKRLQEAYSLVIVDLDHFKKVNDTYGHLHGDYVLKEFSSFLKEKMRASDYVFRYGGEEFVLLLPRTTGEEAQTLLDRLLHLFAKKVFSYETHSFSCTFSGGIVEVDNDYTRLEEWLEQADQALYKAKDAGRNQVIMASPVEERRKRTLRIAIVDDDPVIRTMLTEVMKKVDVEGMYEVMIKAFKDGETFLQDDWTHQDDHYFVILDGMMPKMDGLEVLQRLRKEKREDKYKVIMLTTRRSERDIKKALELGADDYITKPFKLLELEARVRHLMKRVK</sequence>
<feature type="modified residue" description="4-aspartylphosphate" evidence="1">
    <location>
        <position position="155"/>
    </location>
</feature>
<dbReference type="Pfam" id="PF00072">
    <property type="entry name" value="Response_reg"/>
    <property type="match status" value="2"/>
</dbReference>
<dbReference type="PROSITE" id="PS50110">
    <property type="entry name" value="RESPONSE_REGULATORY"/>
    <property type="match status" value="2"/>
</dbReference>
<dbReference type="CDD" id="cd01949">
    <property type="entry name" value="GGDEF"/>
    <property type="match status" value="1"/>
</dbReference>
<dbReference type="Gene3D" id="3.30.70.270">
    <property type="match status" value="1"/>
</dbReference>
<evidence type="ECO:0000256" key="1">
    <source>
        <dbReference type="PROSITE-ProRule" id="PRU00169"/>
    </source>
</evidence>
<feature type="modified residue" description="4-aspartylphosphate" evidence="1">
    <location>
        <position position="462"/>
    </location>
</feature>
<dbReference type="CDD" id="cd17574">
    <property type="entry name" value="REC_OmpR"/>
    <property type="match status" value="1"/>
</dbReference>
<evidence type="ECO:0000313" key="4">
    <source>
        <dbReference type="EMBL" id="MBM7702484.1"/>
    </source>
</evidence>
<organism evidence="4 5">
    <name type="scientific">Priestia iocasae</name>
    <dbReference type="NCBI Taxonomy" id="2291674"/>
    <lineage>
        <taxon>Bacteria</taxon>
        <taxon>Bacillati</taxon>
        <taxon>Bacillota</taxon>
        <taxon>Bacilli</taxon>
        <taxon>Bacillales</taxon>
        <taxon>Bacillaceae</taxon>
        <taxon>Priestia</taxon>
    </lineage>
</organism>
<dbReference type="CDD" id="cd00156">
    <property type="entry name" value="REC"/>
    <property type="match status" value="1"/>
</dbReference>
<dbReference type="PANTHER" id="PTHR45138">
    <property type="entry name" value="REGULATORY COMPONENTS OF SENSORY TRANSDUCTION SYSTEM"/>
    <property type="match status" value="1"/>
</dbReference>
<comment type="caution">
    <text evidence="4">The sequence shown here is derived from an EMBL/GenBank/DDBJ whole genome shotgun (WGS) entry which is preliminary data.</text>
</comment>
<dbReference type="InterPro" id="IPR001789">
    <property type="entry name" value="Sig_transdc_resp-reg_receiver"/>
</dbReference>
<dbReference type="SMART" id="SM00448">
    <property type="entry name" value="REC"/>
    <property type="match status" value="2"/>
</dbReference>
<dbReference type="Proteomes" id="UP000809829">
    <property type="component" value="Unassembled WGS sequence"/>
</dbReference>
<keyword evidence="1" id="KW-0597">Phosphoprotein</keyword>
<dbReference type="InterPro" id="IPR050469">
    <property type="entry name" value="Diguanylate_Cyclase"/>
</dbReference>
<keyword evidence="5" id="KW-1185">Reference proteome</keyword>
<dbReference type="PANTHER" id="PTHR45138:SF9">
    <property type="entry name" value="DIGUANYLATE CYCLASE DGCM-RELATED"/>
    <property type="match status" value="1"/>
</dbReference>
<evidence type="ECO:0000259" key="3">
    <source>
        <dbReference type="PROSITE" id="PS50887"/>
    </source>
</evidence>
<feature type="domain" description="GGDEF" evidence="3">
    <location>
        <begin position="262"/>
        <end position="395"/>
    </location>
</feature>
<dbReference type="EMBL" id="JAFBFC010000002">
    <property type="protein sequence ID" value="MBM7702484.1"/>
    <property type="molecule type" value="Genomic_DNA"/>
</dbReference>
<dbReference type="SUPFAM" id="SSF52172">
    <property type="entry name" value="CheY-like"/>
    <property type="match status" value="2"/>
</dbReference>
<dbReference type="Gene3D" id="3.40.50.2300">
    <property type="match status" value="2"/>
</dbReference>
<proteinExistence type="predicted"/>
<dbReference type="InterPro" id="IPR036641">
    <property type="entry name" value="HPT_dom_sf"/>
</dbReference>
<feature type="domain" description="Response regulatory" evidence="2">
    <location>
        <begin position="106"/>
        <end position="222"/>
    </location>
</feature>
<accession>A0ABS2QVI3</accession>
<gene>
    <name evidence="4" type="ORF">JOC83_001318</name>
</gene>
<dbReference type="RefSeq" id="WP_205185577.1">
    <property type="nucleotide sequence ID" value="NZ_JAFBFC010000002.1"/>
</dbReference>
<name>A0ABS2QVI3_9BACI</name>
<dbReference type="SUPFAM" id="SSF47226">
    <property type="entry name" value="Histidine-containing phosphotransfer domain, HPT domain"/>
    <property type="match status" value="1"/>
</dbReference>
<dbReference type="InterPro" id="IPR029787">
    <property type="entry name" value="Nucleotide_cyclase"/>
</dbReference>
<dbReference type="SUPFAM" id="SSF55073">
    <property type="entry name" value="Nucleotide cyclase"/>
    <property type="match status" value="1"/>
</dbReference>
<dbReference type="PROSITE" id="PS50887">
    <property type="entry name" value="GGDEF"/>
    <property type="match status" value="1"/>
</dbReference>
<dbReference type="InterPro" id="IPR011006">
    <property type="entry name" value="CheY-like_superfamily"/>
</dbReference>
<reference evidence="4 5" key="1">
    <citation type="submission" date="2021-01" db="EMBL/GenBank/DDBJ databases">
        <title>Genomic Encyclopedia of Type Strains, Phase IV (KMG-IV): sequencing the most valuable type-strain genomes for metagenomic binning, comparative biology and taxonomic classification.</title>
        <authorList>
            <person name="Goeker M."/>
        </authorList>
    </citation>
    <scope>NUCLEOTIDE SEQUENCE [LARGE SCALE GENOMIC DNA]</scope>
    <source>
        <strain evidence="4 5">DSM 104297</strain>
    </source>
</reference>